<keyword evidence="2" id="KW-1185">Reference proteome</keyword>
<gene>
    <name evidence="1" type="ORF">BpHYR1_044559</name>
</gene>
<evidence type="ECO:0000313" key="1">
    <source>
        <dbReference type="EMBL" id="RNA17303.1"/>
    </source>
</evidence>
<dbReference type="EMBL" id="REGN01004476">
    <property type="protein sequence ID" value="RNA17303.1"/>
    <property type="molecule type" value="Genomic_DNA"/>
</dbReference>
<comment type="caution">
    <text evidence="1">The sequence shown here is derived from an EMBL/GenBank/DDBJ whole genome shotgun (WGS) entry which is preliminary data.</text>
</comment>
<dbReference type="Proteomes" id="UP000276133">
    <property type="component" value="Unassembled WGS sequence"/>
</dbReference>
<organism evidence="1 2">
    <name type="scientific">Brachionus plicatilis</name>
    <name type="common">Marine rotifer</name>
    <name type="synonym">Brachionus muelleri</name>
    <dbReference type="NCBI Taxonomy" id="10195"/>
    <lineage>
        <taxon>Eukaryota</taxon>
        <taxon>Metazoa</taxon>
        <taxon>Spiralia</taxon>
        <taxon>Gnathifera</taxon>
        <taxon>Rotifera</taxon>
        <taxon>Eurotatoria</taxon>
        <taxon>Monogononta</taxon>
        <taxon>Pseudotrocha</taxon>
        <taxon>Ploima</taxon>
        <taxon>Brachionidae</taxon>
        <taxon>Brachionus</taxon>
    </lineage>
</organism>
<dbReference type="AlphaFoldDB" id="A0A3M7R167"/>
<sequence length="74" mass="8377">MNTAIVDDVAAVVFGCVARDWRTALVAQLRVRYWAGEVFVTLEQMGGRSWHFVHFNVNVIVVFILVDHCLSITI</sequence>
<proteinExistence type="predicted"/>
<name>A0A3M7R167_BRAPC</name>
<protein>
    <submittedName>
        <fullName evidence="1">Uncharacterized protein</fullName>
    </submittedName>
</protein>
<reference evidence="1 2" key="1">
    <citation type="journal article" date="2018" name="Sci. Rep.">
        <title>Genomic signatures of local adaptation to the degree of environmental predictability in rotifers.</title>
        <authorList>
            <person name="Franch-Gras L."/>
            <person name="Hahn C."/>
            <person name="Garcia-Roger E.M."/>
            <person name="Carmona M.J."/>
            <person name="Serra M."/>
            <person name="Gomez A."/>
        </authorList>
    </citation>
    <scope>NUCLEOTIDE SEQUENCE [LARGE SCALE GENOMIC DNA]</scope>
    <source>
        <strain evidence="1">HYR1</strain>
    </source>
</reference>
<accession>A0A3M7R167</accession>
<evidence type="ECO:0000313" key="2">
    <source>
        <dbReference type="Proteomes" id="UP000276133"/>
    </source>
</evidence>